<keyword evidence="3" id="KW-1185">Reference proteome</keyword>
<evidence type="ECO:0000313" key="2">
    <source>
        <dbReference type="EMBL" id="TPX49481.1"/>
    </source>
</evidence>
<dbReference type="Proteomes" id="UP000317494">
    <property type="component" value="Unassembled WGS sequence"/>
</dbReference>
<dbReference type="AlphaFoldDB" id="A0A507DDK2"/>
<feature type="compositionally biased region" description="Polar residues" evidence="1">
    <location>
        <begin position="390"/>
        <end position="404"/>
    </location>
</feature>
<comment type="caution">
    <text evidence="2">The sequence shown here is derived from an EMBL/GenBank/DDBJ whole genome shotgun (WGS) entry which is preliminary data.</text>
</comment>
<protein>
    <submittedName>
        <fullName evidence="2">Uncharacterized protein</fullName>
    </submittedName>
</protein>
<evidence type="ECO:0000256" key="1">
    <source>
        <dbReference type="SAM" id="MobiDB-lite"/>
    </source>
</evidence>
<sequence length="418" mass="48208">MGDRRRARAPDQSGRQYQADCAMMSNFQAQFKRAESVIQKEKRLYDVAYTLHISRHDIPERIRTYFRPISLEQIPRRLPQKEYGMLNRLYQLTVVARLRIPLRIIINVYKFHDLHFPEAPLSSIERKELLLRADVLKKECVATVNGRNEDIVSLSEVLLDDDGMGVRGINVSPIEDLLSRLREFRGIVMVEKFKLDVLTCGEAFEEDLVVDIGTTLKTFEELSSIWQQLGLPRNTFWSESTSEMPLANLFAAIDYHAVLKDWDWYTAFYSEMSDGNLRKVPAEVVKSFRHARPDHKLNHGDDNRYITEIQRRHKQEYSLEEDVRVPLRRKWVEYVDIDEQLLARERERLTEMPELNSYIRMTYYVKTQSSGSALENGHVGESGITSVKSNTASDEVGASSSHSICSGRGGTDGSQMPV</sequence>
<accession>A0A507DDK2</accession>
<gene>
    <name evidence="2" type="ORF">SeMB42_g02591</name>
</gene>
<feature type="region of interest" description="Disordered" evidence="1">
    <location>
        <begin position="390"/>
        <end position="418"/>
    </location>
</feature>
<dbReference type="VEuPathDB" id="FungiDB:SeMB42_g02591"/>
<dbReference type="EMBL" id="QEAN01000082">
    <property type="protein sequence ID" value="TPX49481.1"/>
    <property type="molecule type" value="Genomic_DNA"/>
</dbReference>
<evidence type="ECO:0000313" key="3">
    <source>
        <dbReference type="Proteomes" id="UP000317494"/>
    </source>
</evidence>
<name>A0A507DDK2_9FUNG</name>
<organism evidence="2 3">
    <name type="scientific">Synchytrium endobioticum</name>
    <dbReference type="NCBI Taxonomy" id="286115"/>
    <lineage>
        <taxon>Eukaryota</taxon>
        <taxon>Fungi</taxon>
        <taxon>Fungi incertae sedis</taxon>
        <taxon>Chytridiomycota</taxon>
        <taxon>Chytridiomycota incertae sedis</taxon>
        <taxon>Chytridiomycetes</taxon>
        <taxon>Synchytriales</taxon>
        <taxon>Synchytriaceae</taxon>
        <taxon>Synchytrium</taxon>
    </lineage>
</organism>
<proteinExistence type="predicted"/>
<reference evidence="2 3" key="1">
    <citation type="journal article" date="2019" name="Sci. Rep.">
        <title>Comparative genomics of chytrid fungi reveal insights into the obligate biotrophic and pathogenic lifestyle of Synchytrium endobioticum.</title>
        <authorList>
            <person name="van de Vossenberg B.T.L.H."/>
            <person name="Warris S."/>
            <person name="Nguyen H.D.T."/>
            <person name="van Gent-Pelzer M.P.E."/>
            <person name="Joly D.L."/>
            <person name="van de Geest H.C."/>
            <person name="Bonants P.J.M."/>
            <person name="Smith D.S."/>
            <person name="Levesque C.A."/>
            <person name="van der Lee T.A.J."/>
        </authorList>
    </citation>
    <scope>NUCLEOTIDE SEQUENCE [LARGE SCALE GENOMIC DNA]</scope>
    <source>
        <strain evidence="2 3">MB42</strain>
    </source>
</reference>